<sequence length="72" mass="7834">MAITEINVRNQFRGKIKEIIEGSVVSEVDVETPHGIVTSVITTRSIKDLDLKVGSEVIALVKSTEVSIAKIQ</sequence>
<keyword evidence="1 2" id="KW-0500">Molybdenum</keyword>
<dbReference type="AlphaFoldDB" id="A0A1A7C9A0"/>
<dbReference type="NCBIfam" id="TIGR00638">
    <property type="entry name" value="Mop"/>
    <property type="match status" value="1"/>
</dbReference>
<name>A0A1A7C9A0_9BURK</name>
<evidence type="ECO:0000313" key="4">
    <source>
        <dbReference type="EMBL" id="OBV40888.1"/>
    </source>
</evidence>
<dbReference type="Pfam" id="PF03459">
    <property type="entry name" value="TOBE"/>
    <property type="match status" value="1"/>
</dbReference>
<protein>
    <submittedName>
        <fullName evidence="4">Molybdenum-pterin binding domain-containing protein</fullName>
    </submittedName>
</protein>
<dbReference type="PROSITE" id="PS51866">
    <property type="entry name" value="MOP"/>
    <property type="match status" value="1"/>
</dbReference>
<evidence type="ECO:0000313" key="5">
    <source>
        <dbReference type="Proteomes" id="UP000092713"/>
    </source>
</evidence>
<reference evidence="4 5" key="1">
    <citation type="submission" date="2016-04" db="EMBL/GenBank/DDBJ databases">
        <title>Draft genome sequence of Janthinobacterium psychrotolerans sp. nov., isolated from freshwater sediments in Denmark.</title>
        <authorList>
            <person name="Gong X."/>
            <person name="Skrivergaard S."/>
            <person name="Korsgaard B.S."/>
            <person name="Schreiber L."/>
            <person name="Marshall I.P."/>
            <person name="Finster K."/>
            <person name="Schramm A."/>
        </authorList>
    </citation>
    <scope>NUCLEOTIDE SEQUENCE [LARGE SCALE GENOMIC DNA]</scope>
    <source>
        <strain evidence="4 5">S3-2</strain>
    </source>
</reference>
<evidence type="ECO:0000259" key="3">
    <source>
        <dbReference type="PROSITE" id="PS51866"/>
    </source>
</evidence>
<dbReference type="GO" id="GO:0015689">
    <property type="term" value="P:molybdate ion transport"/>
    <property type="evidence" value="ECO:0007669"/>
    <property type="project" value="InterPro"/>
</dbReference>
<evidence type="ECO:0000256" key="1">
    <source>
        <dbReference type="ARBA" id="ARBA00022505"/>
    </source>
</evidence>
<comment type="caution">
    <text evidence="4">The sequence shown here is derived from an EMBL/GenBank/DDBJ whole genome shotgun (WGS) entry which is preliminary data.</text>
</comment>
<dbReference type="PATRIC" id="fig|1747903.4.peg.4549"/>
<dbReference type="InterPro" id="IPR005116">
    <property type="entry name" value="Transp-assoc_OB_typ1"/>
</dbReference>
<organism evidence="4 5">
    <name type="scientific">Janthinobacterium psychrotolerans</name>
    <dbReference type="NCBI Taxonomy" id="1747903"/>
    <lineage>
        <taxon>Bacteria</taxon>
        <taxon>Pseudomonadati</taxon>
        <taxon>Pseudomonadota</taxon>
        <taxon>Betaproteobacteria</taxon>
        <taxon>Burkholderiales</taxon>
        <taxon>Oxalobacteraceae</taxon>
        <taxon>Janthinobacterium</taxon>
    </lineage>
</organism>
<dbReference type="InterPro" id="IPR008995">
    <property type="entry name" value="Mo/tungstate-bd_C_term_dom"/>
</dbReference>
<keyword evidence="5" id="KW-1185">Reference proteome</keyword>
<dbReference type="InterPro" id="IPR004606">
    <property type="entry name" value="Mop_domain"/>
</dbReference>
<dbReference type="EMBL" id="LOCQ01000042">
    <property type="protein sequence ID" value="OBV40888.1"/>
    <property type="molecule type" value="Genomic_DNA"/>
</dbReference>
<proteinExistence type="predicted"/>
<dbReference type="STRING" id="1747903.ASR47_102114"/>
<accession>A0A1A7C9A0</accession>
<dbReference type="Gene3D" id="2.40.50.100">
    <property type="match status" value="1"/>
</dbReference>
<dbReference type="Proteomes" id="UP000092713">
    <property type="component" value="Unassembled WGS sequence"/>
</dbReference>
<dbReference type="OrthoDB" id="7064636at2"/>
<dbReference type="SUPFAM" id="SSF50331">
    <property type="entry name" value="MOP-like"/>
    <property type="match status" value="1"/>
</dbReference>
<feature type="domain" description="Mop" evidence="3">
    <location>
        <begin position="5"/>
        <end position="70"/>
    </location>
</feature>
<evidence type="ECO:0000256" key="2">
    <source>
        <dbReference type="PROSITE-ProRule" id="PRU01213"/>
    </source>
</evidence>
<dbReference type="RefSeq" id="WP_065306463.1">
    <property type="nucleotide sequence ID" value="NZ_LOCQ01000042.1"/>
</dbReference>
<gene>
    <name evidence="4" type="ORF">ASR47_102114</name>
</gene>